<organism evidence="3 4">
    <name type="scientific">Leptothrix discophora</name>
    <dbReference type="NCBI Taxonomy" id="89"/>
    <lineage>
        <taxon>Bacteria</taxon>
        <taxon>Pseudomonadati</taxon>
        <taxon>Pseudomonadota</taxon>
        <taxon>Betaproteobacteria</taxon>
        <taxon>Burkholderiales</taxon>
        <taxon>Sphaerotilaceae</taxon>
        <taxon>Leptothrix</taxon>
    </lineage>
</organism>
<sequence>MASAETLTIHVVASPAARQTVSVTLCLPAGSTVADAVQHSGLLVDHALLRELAAQPSAEAGGVIGALTVAVWGRAAAPERLLDDGDRVEIVRGLRVDPKEARRLRYEVQGDRGRVRRKVGSLKP</sequence>
<dbReference type="EMBL" id="JAUZEE010000003">
    <property type="protein sequence ID" value="MDP4300224.1"/>
    <property type="molecule type" value="Genomic_DNA"/>
</dbReference>
<dbReference type="HAMAP" id="MF_00460">
    <property type="entry name" value="UPF0125_RnfH"/>
    <property type="match status" value="1"/>
</dbReference>
<dbReference type="InterPro" id="IPR037021">
    <property type="entry name" value="RnfH_sf"/>
</dbReference>
<keyword evidence="4" id="KW-1185">Reference proteome</keyword>
<dbReference type="PANTHER" id="PTHR37483:SF1">
    <property type="entry name" value="UPF0125 PROTEIN RATB"/>
    <property type="match status" value="1"/>
</dbReference>
<gene>
    <name evidence="3" type="ORF">Q8X39_06215</name>
</gene>
<proteinExistence type="inferred from homology"/>
<accession>A0ABT9G162</accession>
<dbReference type="PANTHER" id="PTHR37483">
    <property type="entry name" value="UPF0125 PROTEIN RATB"/>
    <property type="match status" value="1"/>
</dbReference>
<protein>
    <recommendedName>
        <fullName evidence="2">UPF0125 protein Q8X39_06215</fullName>
    </recommendedName>
</protein>
<dbReference type="InterPro" id="IPR016155">
    <property type="entry name" value="Mopterin_synth/thiamin_S_b"/>
</dbReference>
<dbReference type="Gene3D" id="3.10.20.280">
    <property type="entry name" value="RnfH-like"/>
    <property type="match status" value="1"/>
</dbReference>
<evidence type="ECO:0000256" key="2">
    <source>
        <dbReference type="HAMAP-Rule" id="MF_00460"/>
    </source>
</evidence>
<dbReference type="Proteomes" id="UP001235760">
    <property type="component" value="Unassembled WGS sequence"/>
</dbReference>
<comment type="similarity">
    <text evidence="1 2">Belongs to the UPF0125 (RnfH) family.</text>
</comment>
<comment type="caution">
    <text evidence="3">The sequence shown here is derived from an EMBL/GenBank/DDBJ whole genome shotgun (WGS) entry which is preliminary data.</text>
</comment>
<dbReference type="SUPFAM" id="SSF54285">
    <property type="entry name" value="MoaD/ThiS"/>
    <property type="match status" value="1"/>
</dbReference>
<dbReference type="RefSeq" id="WP_305748791.1">
    <property type="nucleotide sequence ID" value="NZ_JAUZEE010000003.1"/>
</dbReference>
<evidence type="ECO:0000256" key="1">
    <source>
        <dbReference type="ARBA" id="ARBA00010645"/>
    </source>
</evidence>
<evidence type="ECO:0000313" key="3">
    <source>
        <dbReference type="EMBL" id="MDP4300224.1"/>
    </source>
</evidence>
<dbReference type="InterPro" id="IPR005346">
    <property type="entry name" value="RnfH"/>
</dbReference>
<name>A0ABT9G162_LEPDI</name>
<reference evidence="3 4" key="1">
    <citation type="submission" date="2023-08" db="EMBL/GenBank/DDBJ databases">
        <authorList>
            <person name="Roldan D.M."/>
            <person name="Menes R.J."/>
        </authorList>
    </citation>
    <scope>NUCLEOTIDE SEQUENCE [LARGE SCALE GENOMIC DNA]</scope>
    <source>
        <strain evidence="3 4">CCM 2812</strain>
    </source>
</reference>
<evidence type="ECO:0000313" key="4">
    <source>
        <dbReference type="Proteomes" id="UP001235760"/>
    </source>
</evidence>
<dbReference type="Pfam" id="PF03658">
    <property type="entry name" value="Ub-RnfH"/>
    <property type="match status" value="1"/>
</dbReference>